<comment type="caution">
    <text evidence="1">The sequence shown here is derived from an EMBL/GenBank/DDBJ whole genome shotgun (WGS) entry which is preliminary data.</text>
</comment>
<reference evidence="2" key="1">
    <citation type="submission" date="2014-09" db="EMBL/GenBank/DDBJ databases">
        <title>Vibrio variabilis JCM 19239. (C206) whole genome shotgun sequence.</title>
        <authorList>
            <person name="Sawabe T."/>
            <person name="Meirelles P."/>
            <person name="Nakanishi M."/>
            <person name="Sayaka M."/>
            <person name="Hattori M."/>
            <person name="Ohkuma M."/>
        </authorList>
    </citation>
    <scope>NUCLEOTIDE SEQUENCE [LARGE SCALE GENOMIC DNA]</scope>
    <source>
        <strain evidence="2">JCM 19239</strain>
    </source>
</reference>
<sequence length="71" mass="8452">MQESYQLLSQYMAQKDISERYDLKTQILNNQQTFFHSLSDLDSLVLNAVPIELKNNLSKVTQKYYYPRQFA</sequence>
<organism evidence="1 2">
    <name type="scientific">Vibrio variabilis</name>
    <dbReference type="NCBI Taxonomy" id="990271"/>
    <lineage>
        <taxon>Bacteria</taxon>
        <taxon>Pseudomonadati</taxon>
        <taxon>Pseudomonadota</taxon>
        <taxon>Gammaproteobacteria</taxon>
        <taxon>Vibrionales</taxon>
        <taxon>Vibrionaceae</taxon>
        <taxon>Vibrio</taxon>
    </lineage>
</organism>
<gene>
    <name evidence="1" type="ORF">JCM19239_5432</name>
</gene>
<dbReference type="Proteomes" id="UP000029223">
    <property type="component" value="Unassembled WGS sequence"/>
</dbReference>
<accession>A0ABQ0JHD0</accession>
<evidence type="ECO:0000313" key="1">
    <source>
        <dbReference type="EMBL" id="GAL28172.1"/>
    </source>
</evidence>
<proteinExistence type="predicted"/>
<name>A0ABQ0JHD0_9VIBR</name>
<keyword evidence="2" id="KW-1185">Reference proteome</keyword>
<dbReference type="EMBL" id="BBMS01000039">
    <property type="protein sequence ID" value="GAL28172.1"/>
    <property type="molecule type" value="Genomic_DNA"/>
</dbReference>
<evidence type="ECO:0000313" key="2">
    <source>
        <dbReference type="Proteomes" id="UP000029223"/>
    </source>
</evidence>
<reference evidence="2" key="2">
    <citation type="submission" date="2014-09" db="EMBL/GenBank/DDBJ databases">
        <authorList>
            <consortium name="NBRP consortium"/>
            <person name="Sawabe T."/>
            <person name="Meirelles P."/>
            <person name="Nakanishi M."/>
            <person name="Sayaka M."/>
            <person name="Hattori M."/>
            <person name="Ohkuma M."/>
        </authorList>
    </citation>
    <scope>NUCLEOTIDE SEQUENCE [LARGE SCALE GENOMIC DNA]</scope>
    <source>
        <strain evidence="2">JCM 19239</strain>
    </source>
</reference>
<protein>
    <submittedName>
        <fullName evidence="1">Uncharacterized protein</fullName>
    </submittedName>
</protein>